<organism evidence="1 2">
    <name type="scientific">Morganella morganii</name>
    <name type="common">Proteus morganii</name>
    <dbReference type="NCBI Taxonomy" id="582"/>
    <lineage>
        <taxon>Bacteria</taxon>
        <taxon>Pseudomonadati</taxon>
        <taxon>Pseudomonadota</taxon>
        <taxon>Gammaproteobacteria</taxon>
        <taxon>Enterobacterales</taxon>
        <taxon>Morganellaceae</taxon>
        <taxon>Morganella</taxon>
    </lineage>
</organism>
<sequence length="104" mass="11899">MSIYNLVVKAIKEKMQIHATYQGKHREMCPHVIGTKNGREQALFFQFSGESSKGRIPEELPACWRCIVIAELEDVKIVSGQWHTGDNHSRPQVCVDNIDEQVDF</sequence>
<dbReference type="EMBL" id="CP028956">
    <property type="protein sequence ID" value="AWC92639.1"/>
    <property type="molecule type" value="Genomic_DNA"/>
</dbReference>
<gene>
    <name evidence="1" type="ORF">AM380_02740</name>
</gene>
<evidence type="ECO:0000313" key="2">
    <source>
        <dbReference type="Proteomes" id="UP000244682"/>
    </source>
</evidence>
<name>A0AAU8ZI69_MORMO</name>
<dbReference type="Proteomes" id="UP000244682">
    <property type="component" value="Chromosome"/>
</dbReference>
<dbReference type="AlphaFoldDB" id="A0AAU8ZI69"/>
<protein>
    <submittedName>
        <fullName evidence="1">Uncharacterized protein</fullName>
    </submittedName>
</protein>
<evidence type="ECO:0000313" key="1">
    <source>
        <dbReference type="EMBL" id="AWC92639.1"/>
    </source>
</evidence>
<accession>A0AAU8ZI69</accession>
<proteinExistence type="predicted"/>
<reference evidence="1 2" key="1">
    <citation type="submission" date="2018-04" db="EMBL/GenBank/DDBJ databases">
        <title>Whole genome sequencing of Morganella morganii AR_0133.</title>
        <authorList>
            <person name="Conlan S."/>
            <person name="Thomas P.J."/>
            <person name="Mullikin J."/>
            <person name="Frank K.M."/>
            <person name="Segre J.A."/>
        </authorList>
    </citation>
    <scope>NUCLEOTIDE SEQUENCE [LARGE SCALE GENOMIC DNA]</scope>
    <source>
        <strain evidence="1 2">AR_0133</strain>
    </source>
</reference>
<dbReference type="RefSeq" id="WP_108655390.1">
    <property type="nucleotide sequence ID" value="NZ_CP028956.1"/>
</dbReference>